<gene>
    <name evidence="2" type="ORF">L195_g061043</name>
</gene>
<comment type="caution">
    <text evidence="2">The sequence shown here is derived from an EMBL/GenBank/DDBJ whole genome shotgun (WGS) entry which is preliminary data.</text>
</comment>
<evidence type="ECO:0000313" key="3">
    <source>
        <dbReference type="Proteomes" id="UP000236291"/>
    </source>
</evidence>
<evidence type="ECO:0000313" key="2">
    <source>
        <dbReference type="EMBL" id="PNX62213.1"/>
    </source>
</evidence>
<feature type="region of interest" description="Disordered" evidence="1">
    <location>
        <begin position="1"/>
        <end position="29"/>
    </location>
</feature>
<dbReference type="AlphaFoldDB" id="A0A2K3K7G6"/>
<reference evidence="2 3" key="2">
    <citation type="journal article" date="2017" name="Front. Plant Sci.">
        <title>Gene Classification and Mining of Molecular Markers Useful in Red Clover (Trifolium pratense) Breeding.</title>
        <authorList>
            <person name="Istvanek J."/>
            <person name="Dluhosova J."/>
            <person name="Dluhos P."/>
            <person name="Patkova L."/>
            <person name="Nedelnik J."/>
            <person name="Repkova J."/>
        </authorList>
    </citation>
    <scope>NUCLEOTIDE SEQUENCE [LARGE SCALE GENOMIC DNA]</scope>
    <source>
        <strain evidence="3">cv. Tatra</strain>
        <tissue evidence="2">Young leaves</tissue>
    </source>
</reference>
<feature type="compositionally biased region" description="Basic and acidic residues" evidence="1">
    <location>
        <begin position="13"/>
        <end position="29"/>
    </location>
</feature>
<reference evidence="2 3" key="1">
    <citation type="journal article" date="2014" name="Am. J. Bot.">
        <title>Genome assembly and annotation for red clover (Trifolium pratense; Fabaceae).</title>
        <authorList>
            <person name="Istvanek J."/>
            <person name="Jaros M."/>
            <person name="Krenek A."/>
            <person name="Repkova J."/>
        </authorList>
    </citation>
    <scope>NUCLEOTIDE SEQUENCE [LARGE SCALE GENOMIC DNA]</scope>
    <source>
        <strain evidence="3">cv. Tatra</strain>
        <tissue evidence="2">Young leaves</tissue>
    </source>
</reference>
<dbReference type="ExpressionAtlas" id="A0A2K3K7G6">
    <property type="expression patterns" value="baseline"/>
</dbReference>
<organism evidence="2 3">
    <name type="scientific">Trifolium pratense</name>
    <name type="common">Red clover</name>
    <dbReference type="NCBI Taxonomy" id="57577"/>
    <lineage>
        <taxon>Eukaryota</taxon>
        <taxon>Viridiplantae</taxon>
        <taxon>Streptophyta</taxon>
        <taxon>Embryophyta</taxon>
        <taxon>Tracheophyta</taxon>
        <taxon>Spermatophyta</taxon>
        <taxon>Magnoliopsida</taxon>
        <taxon>eudicotyledons</taxon>
        <taxon>Gunneridae</taxon>
        <taxon>Pentapetalae</taxon>
        <taxon>rosids</taxon>
        <taxon>fabids</taxon>
        <taxon>Fabales</taxon>
        <taxon>Fabaceae</taxon>
        <taxon>Papilionoideae</taxon>
        <taxon>50 kb inversion clade</taxon>
        <taxon>NPAAA clade</taxon>
        <taxon>Hologalegina</taxon>
        <taxon>IRL clade</taxon>
        <taxon>Trifolieae</taxon>
        <taxon>Trifolium</taxon>
    </lineage>
</organism>
<name>A0A2K3K7G6_TRIPR</name>
<accession>A0A2K3K7G6</accession>
<dbReference type="EMBL" id="ASHM01146395">
    <property type="protein sequence ID" value="PNX62213.1"/>
    <property type="molecule type" value="Genomic_DNA"/>
</dbReference>
<dbReference type="Proteomes" id="UP000236291">
    <property type="component" value="Unassembled WGS sequence"/>
</dbReference>
<evidence type="ECO:0000256" key="1">
    <source>
        <dbReference type="SAM" id="MobiDB-lite"/>
    </source>
</evidence>
<feature type="compositionally biased region" description="Basic residues" evidence="1">
    <location>
        <begin position="1"/>
        <end position="12"/>
    </location>
</feature>
<proteinExistence type="predicted"/>
<sequence>MGKNTGKKRKRSEKAEAVAVPKKEEAAPERPVRTLLGWKDKNQIENEVEVMDNETRSPVFRNKEKVLVTCSRRIVY</sequence>
<feature type="non-terminal residue" evidence="2">
    <location>
        <position position="76"/>
    </location>
</feature>
<protein>
    <submittedName>
        <fullName evidence="2">Ribosomal RNA processing brix domain protein</fullName>
    </submittedName>
</protein>